<dbReference type="AlphaFoldDB" id="A0AAE1C2E4"/>
<name>A0AAE1C2E4_9PEZI</name>
<evidence type="ECO:0000313" key="6">
    <source>
        <dbReference type="Proteomes" id="UP001274830"/>
    </source>
</evidence>
<dbReference type="PANTHER" id="PTHR40633:SF1">
    <property type="entry name" value="GPI ANCHORED SERINE-THREONINE RICH PROTEIN (AFU_ORTHOLOGUE AFUA_1G03630)"/>
    <property type="match status" value="1"/>
</dbReference>
<gene>
    <name evidence="5" type="ORF">LTR78_004676</name>
</gene>
<evidence type="ECO:0000256" key="2">
    <source>
        <dbReference type="SAM" id="MobiDB-lite"/>
    </source>
</evidence>
<feature type="region of interest" description="Disordered" evidence="2">
    <location>
        <begin position="179"/>
        <end position="211"/>
    </location>
</feature>
<dbReference type="Pfam" id="PF10342">
    <property type="entry name" value="Kre9_KNH"/>
    <property type="match status" value="1"/>
</dbReference>
<accession>A0AAE1C2E4</accession>
<keyword evidence="6" id="KW-1185">Reference proteome</keyword>
<feature type="chain" id="PRO_5042251332" description="Yeast cell wall synthesis Kre9/Knh1-like N-terminal domain-containing protein" evidence="3">
    <location>
        <begin position="18"/>
        <end position="236"/>
    </location>
</feature>
<evidence type="ECO:0000313" key="5">
    <source>
        <dbReference type="EMBL" id="KAK3675592.1"/>
    </source>
</evidence>
<organism evidence="5 6">
    <name type="scientific">Recurvomyces mirabilis</name>
    <dbReference type="NCBI Taxonomy" id="574656"/>
    <lineage>
        <taxon>Eukaryota</taxon>
        <taxon>Fungi</taxon>
        <taxon>Dikarya</taxon>
        <taxon>Ascomycota</taxon>
        <taxon>Pezizomycotina</taxon>
        <taxon>Dothideomycetes</taxon>
        <taxon>Dothideomycetidae</taxon>
        <taxon>Mycosphaerellales</taxon>
        <taxon>Teratosphaeriaceae</taxon>
        <taxon>Recurvomyces</taxon>
    </lineage>
</organism>
<sequence length="236" mass="23265">MFTKTLIASAFASLVAAQSTVLTFTHVPNPITDGQAQAITYSTNDTTTPVTIILRKGVQTDLQTISTLTTTATSGQYIWTPSTSLANGVDYALQIVQGSQFNYFGPFTIQGASASAVSSASVSSTASSSAFASSTISANGTASTTIPVGTIGSGMATGTSMPRNTTMSIASLTSTGSATSMTGSASTHASGTSTGAAAGSASAPAKPSSSTSGASAIQMGSVLSLVFGAAAAIFYL</sequence>
<evidence type="ECO:0000256" key="3">
    <source>
        <dbReference type="SAM" id="SignalP"/>
    </source>
</evidence>
<dbReference type="EMBL" id="JAUTXT010000014">
    <property type="protein sequence ID" value="KAK3675592.1"/>
    <property type="molecule type" value="Genomic_DNA"/>
</dbReference>
<dbReference type="InterPro" id="IPR052982">
    <property type="entry name" value="SRP1/TIP1-like"/>
</dbReference>
<evidence type="ECO:0000259" key="4">
    <source>
        <dbReference type="Pfam" id="PF10342"/>
    </source>
</evidence>
<feature type="signal peptide" evidence="3">
    <location>
        <begin position="1"/>
        <end position="17"/>
    </location>
</feature>
<protein>
    <recommendedName>
        <fullName evidence="4">Yeast cell wall synthesis Kre9/Knh1-like N-terminal domain-containing protein</fullName>
    </recommendedName>
</protein>
<dbReference type="Proteomes" id="UP001274830">
    <property type="component" value="Unassembled WGS sequence"/>
</dbReference>
<dbReference type="PANTHER" id="PTHR40633">
    <property type="entry name" value="MATRIX PROTEIN, PUTATIVE (AFU_ORTHOLOGUE AFUA_8G05410)-RELATED"/>
    <property type="match status" value="1"/>
</dbReference>
<keyword evidence="1 3" id="KW-0732">Signal</keyword>
<feature type="domain" description="Yeast cell wall synthesis Kre9/Knh1-like N-terminal" evidence="4">
    <location>
        <begin position="31"/>
        <end position="109"/>
    </location>
</feature>
<proteinExistence type="predicted"/>
<comment type="caution">
    <text evidence="5">The sequence shown here is derived from an EMBL/GenBank/DDBJ whole genome shotgun (WGS) entry which is preliminary data.</text>
</comment>
<evidence type="ECO:0000256" key="1">
    <source>
        <dbReference type="ARBA" id="ARBA00022729"/>
    </source>
</evidence>
<dbReference type="InterPro" id="IPR018466">
    <property type="entry name" value="Kre9/Knh1-like_N"/>
</dbReference>
<reference evidence="5" key="1">
    <citation type="submission" date="2023-07" db="EMBL/GenBank/DDBJ databases">
        <title>Black Yeasts Isolated from many extreme environments.</title>
        <authorList>
            <person name="Coleine C."/>
            <person name="Stajich J.E."/>
            <person name="Selbmann L."/>
        </authorList>
    </citation>
    <scope>NUCLEOTIDE SEQUENCE</scope>
    <source>
        <strain evidence="5">CCFEE 5485</strain>
    </source>
</reference>